<accession>A0ABS1RVX0</accession>
<dbReference type="RefSeq" id="WP_202249919.1">
    <property type="nucleotide sequence ID" value="NZ_JAESJG010000006.1"/>
</dbReference>
<gene>
    <name evidence="2" type="ORF">JMM60_15875</name>
</gene>
<keyword evidence="3" id="KW-1185">Reference proteome</keyword>
<dbReference type="InterPro" id="IPR050834">
    <property type="entry name" value="Glycosyltransf_2"/>
</dbReference>
<protein>
    <submittedName>
        <fullName evidence="2">Glycosyltransferase</fullName>
    </submittedName>
</protein>
<dbReference type="CDD" id="cd00761">
    <property type="entry name" value="Glyco_tranf_GTA_type"/>
    <property type="match status" value="1"/>
</dbReference>
<reference evidence="2 3" key="1">
    <citation type="submission" date="2021-01" db="EMBL/GenBank/DDBJ databases">
        <title>Draft genomes of Rhodovulum sulfidophilum.</title>
        <authorList>
            <person name="Guzman M.S."/>
        </authorList>
    </citation>
    <scope>NUCLEOTIDE SEQUENCE [LARGE SCALE GENOMIC DNA]</scope>
    <source>
        <strain evidence="2 3">AB35</strain>
    </source>
</reference>
<dbReference type="Proteomes" id="UP000604473">
    <property type="component" value="Unassembled WGS sequence"/>
</dbReference>
<dbReference type="Pfam" id="PF00535">
    <property type="entry name" value="Glycos_transf_2"/>
    <property type="match status" value="1"/>
</dbReference>
<proteinExistence type="predicted"/>
<feature type="domain" description="Glycosyltransferase 2-like" evidence="1">
    <location>
        <begin position="13"/>
        <end position="137"/>
    </location>
</feature>
<sequence>MTDPAPQLSWGLCISTYNRLDVLADCIACALDQTRPAVEIVVVDASDDWVAGRERIAGMIAAAGRDIPLRYVPAQKKSLPAQRNQGVAQASADILFLIDDDSFMHPGCAAEIMAIYEADSEGVLVSIAATKSDLDPRAALAGGPAAAHEMRKEQQRAVAGSRLKRFVWREILMQSVAANFVDFDLPDRRFAGEIPAALSDRVRPAPYIPGCQMTARREMLLEEPFEGALLSYAAVEDRDASYRFGRHGLIVQALAAPLHHSEVQMSRLKRRQVTAMHLLNVAFITRKNTRAPLSHLGAVWIMTLRRLLAEFLKDAATKRWDFPQLQGVLIAMRHLPDLCRRKEPQLSAWYEGLQREILAKS</sequence>
<organism evidence="2 3">
    <name type="scientific">Rhodovulum sulfidophilum</name>
    <name type="common">Rhodobacter sulfidophilus</name>
    <dbReference type="NCBI Taxonomy" id="35806"/>
    <lineage>
        <taxon>Bacteria</taxon>
        <taxon>Pseudomonadati</taxon>
        <taxon>Pseudomonadota</taxon>
        <taxon>Alphaproteobacteria</taxon>
        <taxon>Rhodobacterales</taxon>
        <taxon>Paracoccaceae</taxon>
        <taxon>Rhodovulum</taxon>
    </lineage>
</organism>
<comment type="caution">
    <text evidence="2">The sequence shown here is derived from an EMBL/GenBank/DDBJ whole genome shotgun (WGS) entry which is preliminary data.</text>
</comment>
<dbReference type="InterPro" id="IPR001173">
    <property type="entry name" value="Glyco_trans_2-like"/>
</dbReference>
<dbReference type="InterPro" id="IPR029044">
    <property type="entry name" value="Nucleotide-diphossugar_trans"/>
</dbReference>
<dbReference type="PANTHER" id="PTHR43685:SF3">
    <property type="entry name" value="SLR2126 PROTEIN"/>
    <property type="match status" value="1"/>
</dbReference>
<dbReference type="EMBL" id="JAESJJ010000024">
    <property type="protein sequence ID" value="MBL3610248.1"/>
    <property type="molecule type" value="Genomic_DNA"/>
</dbReference>
<name>A0ABS1RVX0_RHOSU</name>
<dbReference type="Gene3D" id="3.90.550.10">
    <property type="entry name" value="Spore Coat Polysaccharide Biosynthesis Protein SpsA, Chain A"/>
    <property type="match status" value="1"/>
</dbReference>
<evidence type="ECO:0000313" key="3">
    <source>
        <dbReference type="Proteomes" id="UP000604473"/>
    </source>
</evidence>
<dbReference type="PANTHER" id="PTHR43685">
    <property type="entry name" value="GLYCOSYLTRANSFERASE"/>
    <property type="match status" value="1"/>
</dbReference>
<dbReference type="SUPFAM" id="SSF53448">
    <property type="entry name" value="Nucleotide-diphospho-sugar transferases"/>
    <property type="match status" value="1"/>
</dbReference>
<evidence type="ECO:0000313" key="2">
    <source>
        <dbReference type="EMBL" id="MBL3610248.1"/>
    </source>
</evidence>
<evidence type="ECO:0000259" key="1">
    <source>
        <dbReference type="Pfam" id="PF00535"/>
    </source>
</evidence>